<feature type="compositionally biased region" description="Pro residues" evidence="2">
    <location>
        <begin position="401"/>
        <end position="413"/>
    </location>
</feature>
<dbReference type="GeneID" id="20223810"/>
<keyword evidence="4" id="KW-1185">Reference proteome</keyword>
<gene>
    <name evidence="3" type="ORF">AURANDRAFT_62262</name>
</gene>
<feature type="compositionally biased region" description="Low complexity" evidence="2">
    <location>
        <begin position="360"/>
        <end position="370"/>
    </location>
</feature>
<dbReference type="Proteomes" id="UP000002729">
    <property type="component" value="Unassembled WGS sequence"/>
</dbReference>
<proteinExistence type="predicted"/>
<accession>F0Y174</accession>
<evidence type="ECO:0000313" key="4">
    <source>
        <dbReference type="Proteomes" id="UP000002729"/>
    </source>
</evidence>
<feature type="region of interest" description="Disordered" evidence="2">
    <location>
        <begin position="536"/>
        <end position="555"/>
    </location>
</feature>
<dbReference type="KEGG" id="aaf:AURANDRAFT_62262"/>
<name>F0Y174_AURAN</name>
<dbReference type="InParanoid" id="F0Y174"/>
<feature type="coiled-coil region" evidence="1">
    <location>
        <begin position="450"/>
        <end position="533"/>
    </location>
</feature>
<sequence>MEVIPGEVMPDDEVVEIWDELKTRPFSLSYLGGNPRARQAFGQLEKMELTIEDVARDGASAFGDLSLLFSVRVCKQTLCGDDTVDDESVVVISRAANTVPPLVPKRFWLAGVAGAKPPGHPHNVEQARDASAVCSLFVEDVERHKNGGPHKLEDHLHRHVANPAASRPCESRVRNVETSLDFMTRAAPSNHQGKAQIKSERPQGSRAECVLVVYLLDLLRPLTVEEHEYCVKKVDEKNGTKREKNAARDGRVASGPKVLGPKSAPERPTVSAASPASPVSARPLPRLPTAPAAKRVGVSALSSTTALMLGTRPTVSAASLASPMSAKPLPRLLPAPVAKRDGVPASSTAPKKKKMKSTDKPTAAQQAFFKAFKRPSAKPPATAPRLDAPGAAAPAAASAPAPAPAAAPAPAPTTPMVMGDEPDEPDEPATASDGASLSSAGPTRPPFAQVNVLHRVREAAEARASRLEEEAEAEQAAAVEAEDKVRAVRRGLEPKLEQERQLETQQRQLEMQLAELRLQNRATERELSSLEAIARARRDTVNRRGAAKASYSPGH</sequence>
<reference evidence="3 4" key="1">
    <citation type="journal article" date="2011" name="Proc. Natl. Acad. Sci. U.S.A.">
        <title>Niche of harmful alga Aureococcus anophagefferens revealed through ecogenomics.</title>
        <authorList>
            <person name="Gobler C.J."/>
            <person name="Berry D.L."/>
            <person name="Dyhrman S.T."/>
            <person name="Wilhelm S.W."/>
            <person name="Salamov A."/>
            <person name="Lobanov A.V."/>
            <person name="Zhang Y."/>
            <person name="Collier J.L."/>
            <person name="Wurch L.L."/>
            <person name="Kustka A.B."/>
            <person name="Dill B.D."/>
            <person name="Shah M."/>
            <person name="VerBerkmoes N.C."/>
            <person name="Kuo A."/>
            <person name="Terry A."/>
            <person name="Pangilinan J."/>
            <person name="Lindquist E.A."/>
            <person name="Lucas S."/>
            <person name="Paulsen I.T."/>
            <person name="Hattenrath-Lehmann T.K."/>
            <person name="Talmage S.C."/>
            <person name="Walker E.A."/>
            <person name="Koch F."/>
            <person name="Burson A.M."/>
            <person name="Marcoval M.A."/>
            <person name="Tang Y.Z."/>
            <person name="Lecleir G.R."/>
            <person name="Coyne K.J."/>
            <person name="Berg G.M."/>
            <person name="Bertrand E.M."/>
            <person name="Saito M.A."/>
            <person name="Gladyshev V.N."/>
            <person name="Grigoriev I.V."/>
        </authorList>
    </citation>
    <scope>NUCLEOTIDE SEQUENCE [LARGE SCALE GENOMIC DNA]</scope>
    <source>
        <strain evidence="4">CCMP 1984</strain>
    </source>
</reference>
<evidence type="ECO:0000313" key="3">
    <source>
        <dbReference type="EMBL" id="EGB10988.1"/>
    </source>
</evidence>
<organism evidence="4">
    <name type="scientific">Aureococcus anophagefferens</name>
    <name type="common">Harmful bloom alga</name>
    <dbReference type="NCBI Taxonomy" id="44056"/>
    <lineage>
        <taxon>Eukaryota</taxon>
        <taxon>Sar</taxon>
        <taxon>Stramenopiles</taxon>
        <taxon>Ochrophyta</taxon>
        <taxon>Pelagophyceae</taxon>
        <taxon>Pelagomonadales</taxon>
        <taxon>Pelagomonadaceae</taxon>
        <taxon>Aureococcus</taxon>
    </lineage>
</organism>
<feature type="region of interest" description="Disordered" evidence="2">
    <location>
        <begin position="326"/>
        <end position="448"/>
    </location>
</feature>
<keyword evidence="1" id="KW-0175">Coiled coil</keyword>
<protein>
    <submittedName>
        <fullName evidence="3">Uncharacterized protein</fullName>
    </submittedName>
</protein>
<dbReference type="RefSeq" id="XP_009034548.1">
    <property type="nucleotide sequence ID" value="XM_009036300.1"/>
</dbReference>
<feature type="compositionally biased region" description="Basic and acidic residues" evidence="2">
    <location>
        <begin position="239"/>
        <end position="251"/>
    </location>
</feature>
<feature type="region of interest" description="Disordered" evidence="2">
    <location>
        <begin position="239"/>
        <end position="290"/>
    </location>
</feature>
<dbReference type="OMA" id="PECHRPS"/>
<dbReference type="AlphaFoldDB" id="F0Y174"/>
<feature type="compositionally biased region" description="Low complexity" evidence="2">
    <location>
        <begin position="383"/>
        <end position="400"/>
    </location>
</feature>
<dbReference type="EMBL" id="GL833123">
    <property type="protein sequence ID" value="EGB10988.1"/>
    <property type="molecule type" value="Genomic_DNA"/>
</dbReference>
<evidence type="ECO:0000256" key="1">
    <source>
        <dbReference type="SAM" id="Coils"/>
    </source>
</evidence>
<feature type="compositionally biased region" description="Low complexity" evidence="2">
    <location>
        <begin position="267"/>
        <end position="290"/>
    </location>
</feature>
<evidence type="ECO:0000256" key="2">
    <source>
        <dbReference type="SAM" id="MobiDB-lite"/>
    </source>
</evidence>